<dbReference type="PANTHER" id="PTHR39322">
    <property type="entry name" value="ACYL-HOMOSERINE-LACTONE SYNTHASE"/>
    <property type="match status" value="1"/>
</dbReference>
<dbReference type="GO" id="GO:0061579">
    <property type="term" value="F:N-acyl homoserine lactone synthase activity"/>
    <property type="evidence" value="ECO:0007669"/>
    <property type="project" value="UniProtKB-UniRule"/>
</dbReference>
<evidence type="ECO:0000256" key="3">
    <source>
        <dbReference type="ARBA" id="ARBA00022654"/>
    </source>
</evidence>
<protein>
    <recommendedName>
        <fullName evidence="2 9">Acyl-homoserine-lactone synthase</fullName>
        <ecNumber evidence="1 9">2.3.1.184</ecNumber>
    </recommendedName>
    <alternativeName>
        <fullName evidence="9">Autoinducer synthesis protein</fullName>
    </alternativeName>
</protein>
<evidence type="ECO:0000256" key="1">
    <source>
        <dbReference type="ARBA" id="ARBA00012340"/>
    </source>
</evidence>
<organism evidence="10 11">
    <name type="scientific">Vibrio genomosp. F6 str. FF-238</name>
    <dbReference type="NCBI Taxonomy" id="1191298"/>
    <lineage>
        <taxon>Bacteria</taxon>
        <taxon>Pseudomonadati</taxon>
        <taxon>Pseudomonadota</taxon>
        <taxon>Gammaproteobacteria</taxon>
        <taxon>Vibrionales</taxon>
        <taxon>Vibrionaceae</taxon>
        <taxon>Vibrio</taxon>
    </lineage>
</organism>
<evidence type="ECO:0000313" key="11">
    <source>
        <dbReference type="Proteomes" id="UP000094165"/>
    </source>
</evidence>
<evidence type="ECO:0000256" key="2">
    <source>
        <dbReference type="ARBA" id="ARBA00018768"/>
    </source>
</evidence>
<dbReference type="InterPro" id="IPR018311">
    <property type="entry name" value="Autoind_synth_CS"/>
</dbReference>
<accession>A0A1E5CWN4</accession>
<dbReference type="PRINTS" id="PR01549">
    <property type="entry name" value="AUTOINDCRSYN"/>
</dbReference>
<dbReference type="PROSITE" id="PS51187">
    <property type="entry name" value="AUTOINDUCER_SYNTH_2"/>
    <property type="match status" value="1"/>
</dbReference>
<dbReference type="PROSITE" id="PS00949">
    <property type="entry name" value="AUTOINDUCER_SYNTH_1"/>
    <property type="match status" value="1"/>
</dbReference>
<dbReference type="GO" id="GO:0007165">
    <property type="term" value="P:signal transduction"/>
    <property type="evidence" value="ECO:0007669"/>
    <property type="project" value="TreeGrafter"/>
</dbReference>
<dbReference type="GO" id="GO:0009372">
    <property type="term" value="P:quorum sensing"/>
    <property type="evidence" value="ECO:0007669"/>
    <property type="project" value="UniProtKB-UniRule"/>
</dbReference>
<keyword evidence="5 9" id="KW-0949">S-adenosyl-L-methionine</keyword>
<comment type="similarity">
    <text evidence="8 9">Belongs to the autoinducer synthase family.</text>
</comment>
<dbReference type="Pfam" id="PF00765">
    <property type="entry name" value="Autoind_synth"/>
    <property type="match status" value="1"/>
</dbReference>
<comment type="catalytic activity">
    <reaction evidence="7 9">
        <text>a fatty acyl-[ACP] + S-adenosyl-L-methionine = an N-acyl-L-homoserine lactone + S-methyl-5'-thioadenosine + holo-[ACP] + H(+)</text>
        <dbReference type="Rhea" id="RHEA:10096"/>
        <dbReference type="Rhea" id="RHEA-COMP:9685"/>
        <dbReference type="Rhea" id="RHEA-COMP:14125"/>
        <dbReference type="ChEBI" id="CHEBI:15378"/>
        <dbReference type="ChEBI" id="CHEBI:17509"/>
        <dbReference type="ChEBI" id="CHEBI:55474"/>
        <dbReference type="ChEBI" id="CHEBI:59789"/>
        <dbReference type="ChEBI" id="CHEBI:64479"/>
        <dbReference type="ChEBI" id="CHEBI:138651"/>
        <dbReference type="EC" id="2.3.1.184"/>
    </reaction>
</comment>
<dbReference type="InterPro" id="IPR016181">
    <property type="entry name" value="Acyl_CoA_acyltransferase"/>
</dbReference>
<name>A0A1E5CWN4_9VIBR</name>
<dbReference type="SUPFAM" id="SSF55729">
    <property type="entry name" value="Acyl-CoA N-acyltransferases (Nat)"/>
    <property type="match status" value="1"/>
</dbReference>
<keyword evidence="3 8" id="KW-0673">Quorum sensing</keyword>
<gene>
    <name evidence="10" type="ORF">A130_17645</name>
</gene>
<evidence type="ECO:0000313" key="10">
    <source>
        <dbReference type="EMBL" id="OEE74808.1"/>
    </source>
</evidence>
<keyword evidence="11" id="KW-1185">Reference proteome</keyword>
<dbReference type="PANTHER" id="PTHR39322:SF1">
    <property type="entry name" value="ISOVALERYL-HOMOSERINE LACTONE SYNTHASE"/>
    <property type="match status" value="1"/>
</dbReference>
<keyword evidence="4 9" id="KW-0808">Transferase</keyword>
<dbReference type="AlphaFoldDB" id="A0A1E5CWN4"/>
<keyword evidence="6 8" id="KW-0071">Autoinducer synthesis</keyword>
<dbReference type="EMBL" id="AJYW02000178">
    <property type="protein sequence ID" value="OEE74808.1"/>
    <property type="molecule type" value="Genomic_DNA"/>
</dbReference>
<proteinExistence type="inferred from homology"/>
<dbReference type="Proteomes" id="UP000094165">
    <property type="component" value="Unassembled WGS sequence"/>
</dbReference>
<reference evidence="10 11" key="1">
    <citation type="journal article" date="2012" name="Science">
        <title>Ecological populations of bacteria act as socially cohesive units of antibiotic production and resistance.</title>
        <authorList>
            <person name="Cordero O.X."/>
            <person name="Wildschutte H."/>
            <person name="Kirkup B."/>
            <person name="Proehl S."/>
            <person name="Ngo L."/>
            <person name="Hussain F."/>
            <person name="Le Roux F."/>
            <person name="Mincer T."/>
            <person name="Polz M.F."/>
        </authorList>
    </citation>
    <scope>NUCLEOTIDE SEQUENCE [LARGE SCALE GENOMIC DNA]</scope>
    <source>
        <strain evidence="10 11">FF-238</strain>
    </source>
</reference>
<dbReference type="EC" id="2.3.1.184" evidence="1 9"/>
<sequence>MTIQIHSHNLNAIPKHDYINLLKLRYKVFSARLHWDLETSEEMETDQYDVELAHYLYAMEDEGSMVGCWRILPTTTDYMLKNTFPELLGGISAPVDEKVYELSRFAVDKDFSRKAGGVSNITLKMFQSLYYHAQDKQIDSYVTVTSAGVEKLIKRMGIPCSRIGDQKVHMLGDTKSVALHIPMNNHYRESVGA</sequence>
<evidence type="ECO:0000256" key="6">
    <source>
        <dbReference type="ARBA" id="ARBA00022929"/>
    </source>
</evidence>
<dbReference type="Gene3D" id="3.40.630.30">
    <property type="match status" value="1"/>
</dbReference>
<comment type="caution">
    <text evidence="10">The sequence shown here is derived from an EMBL/GenBank/DDBJ whole genome shotgun (WGS) entry which is preliminary data.</text>
</comment>
<dbReference type="RefSeq" id="WP_017051660.1">
    <property type="nucleotide sequence ID" value="NZ_AJYW02000178.1"/>
</dbReference>
<evidence type="ECO:0000256" key="4">
    <source>
        <dbReference type="ARBA" id="ARBA00022679"/>
    </source>
</evidence>
<evidence type="ECO:0000256" key="7">
    <source>
        <dbReference type="ARBA" id="ARBA00048576"/>
    </source>
</evidence>
<evidence type="ECO:0000256" key="9">
    <source>
        <dbReference type="RuleBase" id="RU361135"/>
    </source>
</evidence>
<dbReference type="InterPro" id="IPR001690">
    <property type="entry name" value="Autoind_synthase"/>
</dbReference>
<evidence type="ECO:0000256" key="5">
    <source>
        <dbReference type="ARBA" id="ARBA00022691"/>
    </source>
</evidence>
<evidence type="ECO:0000256" key="8">
    <source>
        <dbReference type="PROSITE-ProRule" id="PRU00533"/>
    </source>
</evidence>